<accession>A0A0E2AX11</accession>
<name>A0A0E2AX11_9LEPT</name>
<evidence type="ECO:0000313" key="3">
    <source>
        <dbReference type="Proteomes" id="UP000006253"/>
    </source>
</evidence>
<gene>
    <name evidence="2" type="ORF">LEP1GSC081_2131</name>
</gene>
<dbReference type="Pfam" id="PF13409">
    <property type="entry name" value="GST_N_2"/>
    <property type="match status" value="1"/>
</dbReference>
<sequence>MKIDTIQFYRISKKAPSFQVQRYLISIFKIPSSKEFGRMTNLQLVIGDKKLSSWSMRPWILLKEKNIPFIEISLTLNTPEFYEKIKLYSDASKVPVLIDGDVKIWDTNSIVEYLAETFPEKNLWPKDKTLRAIARSVVAEMHSGFSDLRKNLPMKIIERLYGKSFPEEVWKDIQRIESIWKDCLNLYQGPFLFGKEFTIADAFYTPVVGRFITYGIKLDSEANKYVSTISGLHSYKEWIEEALKSK</sequence>
<dbReference type="CDD" id="cd03043">
    <property type="entry name" value="GST_N_1"/>
    <property type="match status" value="1"/>
</dbReference>
<dbReference type="InterPro" id="IPR040079">
    <property type="entry name" value="Glutathione_S-Trfase"/>
</dbReference>
<reference evidence="2 3" key="1">
    <citation type="submission" date="2012-10" db="EMBL/GenBank/DDBJ databases">
        <authorList>
            <person name="Harkins D.M."/>
            <person name="Durkin A.S."/>
            <person name="Brinkac L.M."/>
            <person name="Selengut J.D."/>
            <person name="Sanka R."/>
            <person name="DePew J."/>
            <person name="Purushe J."/>
            <person name="Peacock S.J."/>
            <person name="Thaipadungpanit J."/>
            <person name="Wuthiekanun V.W."/>
            <person name="Day N.P."/>
            <person name="Vinetz J.M."/>
            <person name="Sutton G.G."/>
            <person name="Nelson W.C."/>
            <person name="Fouts D.E."/>
        </authorList>
    </citation>
    <scope>NUCLEOTIDE SEQUENCE [LARGE SCALE GENOMIC DNA]</scope>
    <source>
        <strain evidence="2 3">H1</strain>
    </source>
</reference>
<dbReference type="PANTHER" id="PTHR42673">
    <property type="entry name" value="MALEYLACETOACETATE ISOMERASE"/>
    <property type="match status" value="1"/>
</dbReference>
<dbReference type="Gene3D" id="1.20.1050.10">
    <property type="match status" value="1"/>
</dbReference>
<dbReference type="Pfam" id="PF13410">
    <property type="entry name" value="GST_C_2"/>
    <property type="match status" value="1"/>
</dbReference>
<dbReference type="PROSITE" id="PS50404">
    <property type="entry name" value="GST_NTER"/>
    <property type="match status" value="1"/>
</dbReference>
<dbReference type="SFLD" id="SFLDS00019">
    <property type="entry name" value="Glutathione_Transferase_(cytos"/>
    <property type="match status" value="1"/>
</dbReference>
<dbReference type="SUPFAM" id="SSF52833">
    <property type="entry name" value="Thioredoxin-like"/>
    <property type="match status" value="1"/>
</dbReference>
<dbReference type="EMBL" id="AHMY02000074">
    <property type="protein sequence ID" value="EKO13435.1"/>
    <property type="molecule type" value="Genomic_DNA"/>
</dbReference>
<dbReference type="SUPFAM" id="SSF47616">
    <property type="entry name" value="GST C-terminal domain-like"/>
    <property type="match status" value="1"/>
</dbReference>
<dbReference type="InterPro" id="IPR004045">
    <property type="entry name" value="Glutathione_S-Trfase_N"/>
</dbReference>
<dbReference type="FunFam" id="1.20.1050.10:FF:000057">
    <property type="entry name" value="Glutathione S-transferase, N-terminal domain protein"/>
    <property type="match status" value="1"/>
</dbReference>
<organism evidence="2 3">
    <name type="scientific">Leptospira kirschneri str. H1</name>
    <dbReference type="NCBI Taxonomy" id="1049966"/>
    <lineage>
        <taxon>Bacteria</taxon>
        <taxon>Pseudomonadati</taxon>
        <taxon>Spirochaetota</taxon>
        <taxon>Spirochaetia</taxon>
        <taxon>Leptospirales</taxon>
        <taxon>Leptospiraceae</taxon>
        <taxon>Leptospira</taxon>
    </lineage>
</organism>
<dbReference type="Gene3D" id="3.40.30.10">
    <property type="entry name" value="Glutaredoxin"/>
    <property type="match status" value="1"/>
</dbReference>
<dbReference type="CDD" id="cd03194">
    <property type="entry name" value="GST_C_3"/>
    <property type="match status" value="1"/>
</dbReference>
<dbReference type="GO" id="GO:0006749">
    <property type="term" value="P:glutathione metabolic process"/>
    <property type="evidence" value="ECO:0007669"/>
    <property type="project" value="TreeGrafter"/>
</dbReference>
<dbReference type="InterPro" id="IPR036282">
    <property type="entry name" value="Glutathione-S-Trfase_C_sf"/>
</dbReference>
<dbReference type="AlphaFoldDB" id="A0A0E2AX11"/>
<evidence type="ECO:0000313" key="2">
    <source>
        <dbReference type="EMBL" id="EKO13435.1"/>
    </source>
</evidence>
<dbReference type="Proteomes" id="UP000006253">
    <property type="component" value="Unassembled WGS sequence"/>
</dbReference>
<protein>
    <submittedName>
        <fullName evidence="2">Glutathione S-transferase, N-terminal domain protein</fullName>
    </submittedName>
</protein>
<proteinExistence type="predicted"/>
<dbReference type="GO" id="GO:0004364">
    <property type="term" value="F:glutathione transferase activity"/>
    <property type="evidence" value="ECO:0007669"/>
    <property type="project" value="TreeGrafter"/>
</dbReference>
<dbReference type="SFLD" id="SFLDG00358">
    <property type="entry name" value="Main_(cytGST)"/>
    <property type="match status" value="1"/>
</dbReference>
<keyword evidence="2" id="KW-0808">Transferase</keyword>
<dbReference type="GO" id="GO:0006559">
    <property type="term" value="P:L-phenylalanine catabolic process"/>
    <property type="evidence" value="ECO:0007669"/>
    <property type="project" value="TreeGrafter"/>
</dbReference>
<evidence type="ECO:0000259" key="1">
    <source>
        <dbReference type="PROSITE" id="PS50404"/>
    </source>
</evidence>
<dbReference type="InterPro" id="IPR036249">
    <property type="entry name" value="Thioredoxin-like_sf"/>
</dbReference>
<feature type="domain" description="GST N-terminal" evidence="1">
    <location>
        <begin position="42"/>
        <end position="122"/>
    </location>
</feature>
<dbReference type="FunFam" id="3.40.30.10:FF:000206">
    <property type="entry name" value="Probable glutathione S-transferase"/>
    <property type="match status" value="1"/>
</dbReference>
<dbReference type="PANTHER" id="PTHR42673:SF4">
    <property type="entry name" value="MALEYLACETOACETATE ISOMERASE"/>
    <property type="match status" value="1"/>
</dbReference>
<comment type="caution">
    <text evidence="2">The sequence shown here is derived from an EMBL/GenBank/DDBJ whole genome shotgun (WGS) entry which is preliminary data.</text>
</comment>
<dbReference type="GO" id="GO:0016034">
    <property type="term" value="F:maleylacetoacetate isomerase activity"/>
    <property type="evidence" value="ECO:0007669"/>
    <property type="project" value="TreeGrafter"/>
</dbReference>